<keyword evidence="11" id="KW-1185">Reference proteome</keyword>
<evidence type="ECO:0000256" key="8">
    <source>
        <dbReference type="SAM" id="MobiDB-lite"/>
    </source>
</evidence>
<accession>A0ABV4B1Y7</accession>
<evidence type="ECO:0000256" key="1">
    <source>
        <dbReference type="ARBA" id="ARBA00003041"/>
    </source>
</evidence>
<keyword evidence="7" id="KW-1006">Bacterial flagellum protein export</keyword>
<keyword evidence="6" id="KW-0653">Protein transport</keyword>
<proteinExistence type="inferred from homology"/>
<comment type="similarity">
    <text evidence="2">Belongs to the FliH family.</text>
</comment>
<evidence type="ECO:0000256" key="4">
    <source>
        <dbReference type="ARBA" id="ARBA00022448"/>
    </source>
</evidence>
<dbReference type="PANTHER" id="PTHR34982:SF1">
    <property type="entry name" value="FLAGELLAR ASSEMBLY PROTEIN FLIH"/>
    <property type="match status" value="1"/>
</dbReference>
<keyword evidence="4" id="KW-0813">Transport</keyword>
<evidence type="ECO:0000256" key="3">
    <source>
        <dbReference type="ARBA" id="ARBA00016507"/>
    </source>
</evidence>
<sequence>MSKPTVILHQAVLQVEPVRLRLPQALSAFSKSAPQAAPTALQAGAPAVTAPSAVQDERMLKLQYDQGFQAGLAKAQQAIAEKSQQEIEQRARVLAGEMLQAAMPKLKQEAEQQHQKSREALAQHQALFEQLLRRMPSELNTYLSGAEDDILGLAFDVICRVLGEQAATAQGLRDALAQALKAWHGRAPLSVHLHPDDLSLLKADAESLQMLAAAGFNAERSSLRWVSDPKVQLGGCLLRSSEGALDARLETQMEALKNSLRQTREARQHAGAQASAEGQRP</sequence>
<feature type="region of interest" description="Disordered" evidence="8">
    <location>
        <begin position="257"/>
        <end position="281"/>
    </location>
</feature>
<dbReference type="PANTHER" id="PTHR34982">
    <property type="entry name" value="YOP PROTEINS TRANSLOCATION PROTEIN L"/>
    <property type="match status" value="1"/>
</dbReference>
<dbReference type="RefSeq" id="WP_369459941.1">
    <property type="nucleotide sequence ID" value="NZ_JBGBDC010000004.1"/>
</dbReference>
<evidence type="ECO:0000313" key="10">
    <source>
        <dbReference type="EMBL" id="MEY2251499.1"/>
    </source>
</evidence>
<feature type="domain" description="Flagellar assembly protein FliH/Type III secretion system HrpE" evidence="9">
    <location>
        <begin position="123"/>
        <end position="255"/>
    </location>
</feature>
<reference evidence="10 11" key="1">
    <citation type="journal article" date="2016" name="Int. J. Syst. Evol. Microbiol.">
        <title>Description of Comamonas sediminis sp. nov., isolated from lagoon sediments.</title>
        <authorList>
            <person name="Subhash Y."/>
            <person name="Bang J.J."/>
            <person name="You T.H."/>
            <person name="Lee S.S."/>
        </authorList>
    </citation>
    <scope>NUCLEOTIDE SEQUENCE [LARGE SCALE GENOMIC DNA]</scope>
    <source>
        <strain evidence="10 11">JCM 31169</strain>
    </source>
</reference>
<evidence type="ECO:0000259" key="9">
    <source>
        <dbReference type="Pfam" id="PF02108"/>
    </source>
</evidence>
<dbReference type="Proteomes" id="UP001562178">
    <property type="component" value="Unassembled WGS sequence"/>
</dbReference>
<dbReference type="Pfam" id="PF02108">
    <property type="entry name" value="FliH"/>
    <property type="match status" value="1"/>
</dbReference>
<protein>
    <recommendedName>
        <fullName evidence="3">Flagellar assembly protein FliH</fullName>
    </recommendedName>
</protein>
<evidence type="ECO:0000313" key="11">
    <source>
        <dbReference type="Proteomes" id="UP001562178"/>
    </source>
</evidence>
<keyword evidence="5" id="KW-1005">Bacterial flagellum biogenesis</keyword>
<comment type="caution">
    <text evidence="10">The sequence shown here is derived from an EMBL/GenBank/DDBJ whole genome shotgun (WGS) entry which is preliminary data.</text>
</comment>
<comment type="function">
    <text evidence="1">Needed for flagellar regrowth and assembly.</text>
</comment>
<name>A0ABV4B1Y7_9BURK</name>
<evidence type="ECO:0000256" key="7">
    <source>
        <dbReference type="ARBA" id="ARBA00023225"/>
    </source>
</evidence>
<evidence type="ECO:0000256" key="2">
    <source>
        <dbReference type="ARBA" id="ARBA00006602"/>
    </source>
</evidence>
<evidence type="ECO:0000256" key="6">
    <source>
        <dbReference type="ARBA" id="ARBA00022927"/>
    </source>
</evidence>
<dbReference type="InterPro" id="IPR018035">
    <property type="entry name" value="Flagellar_FliH/T3SS_HrpE"/>
</dbReference>
<organism evidence="10 11">
    <name type="scientific">Comamonas sediminis</name>
    <dbReference type="NCBI Taxonomy" id="1783360"/>
    <lineage>
        <taxon>Bacteria</taxon>
        <taxon>Pseudomonadati</taxon>
        <taxon>Pseudomonadota</taxon>
        <taxon>Betaproteobacteria</taxon>
        <taxon>Burkholderiales</taxon>
        <taxon>Comamonadaceae</taxon>
        <taxon>Comamonas</taxon>
    </lineage>
</organism>
<evidence type="ECO:0000256" key="5">
    <source>
        <dbReference type="ARBA" id="ARBA00022795"/>
    </source>
</evidence>
<dbReference type="InterPro" id="IPR051472">
    <property type="entry name" value="T3SS_Stator/FliH"/>
</dbReference>
<dbReference type="EMBL" id="JBGBDC010000004">
    <property type="protein sequence ID" value="MEY2251499.1"/>
    <property type="molecule type" value="Genomic_DNA"/>
</dbReference>
<gene>
    <name evidence="10" type="ORF">AB7A72_10830</name>
</gene>